<sequence>MKKIFVVKPKNWIIAIIAAMTTFTSVKATAQQEGSDAFAYNDARKTEKTIIEDATEAKNKMIVHIQQEKENGLIFRVAIENPTEEKVTVYIKDGHNNILHRDVVSATSTFITRYNFQSLEDGQYQISVLKGKKKYRKEIQLKTRTQVQRTALVD</sequence>
<organism evidence="2 3">
    <name type="scientific">Chitinophaga caeni</name>
    <dbReference type="NCBI Taxonomy" id="2029983"/>
    <lineage>
        <taxon>Bacteria</taxon>
        <taxon>Pseudomonadati</taxon>
        <taxon>Bacteroidota</taxon>
        <taxon>Chitinophagia</taxon>
        <taxon>Chitinophagales</taxon>
        <taxon>Chitinophagaceae</taxon>
        <taxon>Chitinophaga</taxon>
    </lineage>
</organism>
<dbReference type="RefSeq" id="WP_098193085.1">
    <property type="nucleotide sequence ID" value="NZ_CP023777.1"/>
</dbReference>
<evidence type="ECO:0000313" key="2">
    <source>
        <dbReference type="EMBL" id="ATL46697.1"/>
    </source>
</evidence>
<dbReference type="AlphaFoldDB" id="A0A291QRX7"/>
<protein>
    <recommendedName>
        <fullName evidence="4">Secretion system C-terminal sorting domain-containing protein</fullName>
    </recommendedName>
</protein>
<dbReference type="EMBL" id="CP023777">
    <property type="protein sequence ID" value="ATL46697.1"/>
    <property type="molecule type" value="Genomic_DNA"/>
</dbReference>
<dbReference type="KEGG" id="cbae:COR50_05600"/>
<proteinExistence type="predicted"/>
<evidence type="ECO:0000313" key="3">
    <source>
        <dbReference type="Proteomes" id="UP000220133"/>
    </source>
</evidence>
<evidence type="ECO:0008006" key="4">
    <source>
        <dbReference type="Google" id="ProtNLM"/>
    </source>
</evidence>
<feature type="signal peptide" evidence="1">
    <location>
        <begin position="1"/>
        <end position="30"/>
    </location>
</feature>
<dbReference type="Proteomes" id="UP000220133">
    <property type="component" value="Chromosome"/>
</dbReference>
<accession>A0A291QRX7</accession>
<reference evidence="2 3" key="1">
    <citation type="submission" date="2017-10" db="EMBL/GenBank/DDBJ databases">
        <title>Paenichitinophaga pekingensis gen. nov., sp. nov., isolated from activated sludge.</title>
        <authorList>
            <person name="Jin D."/>
            <person name="Kong X."/>
            <person name="Deng Y."/>
            <person name="Bai Z."/>
        </authorList>
    </citation>
    <scope>NUCLEOTIDE SEQUENCE [LARGE SCALE GENOMIC DNA]</scope>
    <source>
        <strain evidence="2 3">13</strain>
    </source>
</reference>
<name>A0A291QRX7_9BACT</name>
<keyword evidence="1" id="KW-0732">Signal</keyword>
<evidence type="ECO:0000256" key="1">
    <source>
        <dbReference type="SAM" id="SignalP"/>
    </source>
</evidence>
<feature type="chain" id="PRO_5012041777" description="Secretion system C-terminal sorting domain-containing protein" evidence="1">
    <location>
        <begin position="31"/>
        <end position="154"/>
    </location>
</feature>
<keyword evidence="3" id="KW-1185">Reference proteome</keyword>
<dbReference type="OrthoDB" id="955414at2"/>
<gene>
    <name evidence="2" type="ORF">COR50_05600</name>
</gene>